<proteinExistence type="predicted"/>
<accession>A0A8X6LMU6</accession>
<name>A0A8X6LMU6_TRICU</name>
<comment type="caution">
    <text evidence="1">The sequence shown here is derived from an EMBL/GenBank/DDBJ whole genome shotgun (WGS) entry which is preliminary data.</text>
</comment>
<evidence type="ECO:0000313" key="1">
    <source>
        <dbReference type="EMBL" id="GFR14127.1"/>
    </source>
</evidence>
<protein>
    <submittedName>
        <fullName evidence="1">Uncharacterized protein</fullName>
    </submittedName>
</protein>
<dbReference type="Proteomes" id="UP000887116">
    <property type="component" value="Unassembled WGS sequence"/>
</dbReference>
<reference evidence="1" key="1">
    <citation type="submission" date="2020-07" db="EMBL/GenBank/DDBJ databases">
        <title>Multicomponent nature underlies the extraordinary mechanical properties of spider dragline silk.</title>
        <authorList>
            <person name="Kono N."/>
            <person name="Nakamura H."/>
            <person name="Mori M."/>
            <person name="Yoshida Y."/>
            <person name="Ohtoshi R."/>
            <person name="Malay A.D."/>
            <person name="Moran D.A.P."/>
            <person name="Tomita M."/>
            <person name="Numata K."/>
            <person name="Arakawa K."/>
        </authorList>
    </citation>
    <scope>NUCLEOTIDE SEQUENCE</scope>
</reference>
<organism evidence="1 2">
    <name type="scientific">Trichonephila clavata</name>
    <name type="common">Joro spider</name>
    <name type="synonym">Nephila clavata</name>
    <dbReference type="NCBI Taxonomy" id="2740835"/>
    <lineage>
        <taxon>Eukaryota</taxon>
        <taxon>Metazoa</taxon>
        <taxon>Ecdysozoa</taxon>
        <taxon>Arthropoda</taxon>
        <taxon>Chelicerata</taxon>
        <taxon>Arachnida</taxon>
        <taxon>Araneae</taxon>
        <taxon>Araneomorphae</taxon>
        <taxon>Entelegynae</taxon>
        <taxon>Araneoidea</taxon>
        <taxon>Nephilidae</taxon>
        <taxon>Trichonephila</taxon>
    </lineage>
</organism>
<dbReference type="AlphaFoldDB" id="A0A8X6LMU6"/>
<keyword evidence="2" id="KW-1185">Reference proteome</keyword>
<dbReference type="EMBL" id="BMAO01027034">
    <property type="protein sequence ID" value="GFR14127.1"/>
    <property type="molecule type" value="Genomic_DNA"/>
</dbReference>
<evidence type="ECO:0000313" key="2">
    <source>
        <dbReference type="Proteomes" id="UP000887116"/>
    </source>
</evidence>
<sequence length="135" mass="15368">MVLFIFFGGGGGGGDRVPASFPSCEAILVFDYYRTYRTQDSVSREAHTYPSGIPFHQYTPFEIDNNEVVLRYPSENAMGMICRDLMNAPERPFAGHPQLRLQHSNAWAMETKCPDPYPAFPENTRHPVCSRYIPF</sequence>
<gene>
    <name evidence="1" type="ORF">TNCT_513261</name>
</gene>